<dbReference type="PANTHER" id="PTHR42785:SF1">
    <property type="entry name" value="DNA TOPOISOMERASE"/>
    <property type="match status" value="1"/>
</dbReference>
<dbReference type="HAMAP" id="MF_00952">
    <property type="entry name" value="Topoisom_1_prok"/>
    <property type="match status" value="1"/>
</dbReference>
<comment type="function">
    <text evidence="10">Releases the supercoiling and torsional tension of DNA, which is introduced during the DNA replication and transcription, by transiently cleaving and rejoining one strand of the DNA duplex. Introduces a single-strand break via transesterification at a target site in duplex DNA. The scissile phosphodiester is attacked by the catalytic tyrosine of the enzyme, resulting in the formation of a DNA-(5'-phosphotyrosyl)-enzyme intermediate and the expulsion of a 3'-OH DNA strand. The free DNA strand then undergoes passage around the unbroken strand, thus removing DNA supercoils. Finally, in the religation step, the DNA 3'-OH attacks the covalent intermediate to expel the active-site tyrosine and restore the DNA phosphodiester backbone.</text>
</comment>
<dbReference type="GO" id="GO:0003917">
    <property type="term" value="F:DNA topoisomerase type I (single strand cut, ATP-independent) activity"/>
    <property type="evidence" value="ECO:0007669"/>
    <property type="project" value="UniProtKB-UniRule"/>
</dbReference>
<feature type="site" description="Interaction with DNA" evidence="10">
    <location>
        <position position="159"/>
    </location>
</feature>
<feature type="site" description="Interaction with DNA" evidence="10">
    <location>
        <position position="163"/>
    </location>
</feature>
<dbReference type="Gene3D" id="1.10.460.10">
    <property type="entry name" value="Topoisomerase I, domain 2"/>
    <property type="match status" value="1"/>
</dbReference>
<keyword evidence="6" id="KW-0460">Magnesium</keyword>
<dbReference type="Pfam" id="PF01751">
    <property type="entry name" value="Toprim"/>
    <property type="match status" value="1"/>
</dbReference>
<dbReference type="EC" id="5.6.2.1" evidence="10"/>
<evidence type="ECO:0000256" key="6">
    <source>
        <dbReference type="ARBA" id="ARBA00022842"/>
    </source>
</evidence>
<evidence type="ECO:0000256" key="11">
    <source>
        <dbReference type="SAM" id="MobiDB-lite"/>
    </source>
</evidence>
<evidence type="ECO:0000256" key="2">
    <source>
        <dbReference type="ARBA" id="ARBA00009446"/>
    </source>
</evidence>
<dbReference type="InterPro" id="IPR000380">
    <property type="entry name" value="Topo_IA"/>
</dbReference>
<dbReference type="Gene3D" id="2.70.20.10">
    <property type="entry name" value="Topoisomerase I, domain 3"/>
    <property type="match status" value="1"/>
</dbReference>
<protein>
    <recommendedName>
        <fullName evidence="10">DNA topoisomerase 1</fullName>
        <ecNumber evidence="10">5.6.2.1</ecNumber>
    </recommendedName>
    <alternativeName>
        <fullName evidence="10">DNA topoisomerase I</fullName>
    </alternativeName>
</protein>
<comment type="catalytic activity">
    <reaction evidence="1 10">
        <text>ATP-independent breakage of single-stranded DNA, followed by passage and rejoining.</text>
        <dbReference type="EC" id="5.6.2.1"/>
    </reaction>
</comment>
<dbReference type="InterPro" id="IPR003601">
    <property type="entry name" value="Topo_IA_2"/>
</dbReference>
<accession>A0A1G1ZS07</accession>
<name>A0A1G1ZS07_9BACT</name>
<feature type="active site" description="O-(5'-phospho-DNA)-tyrosine intermediate" evidence="10">
    <location>
        <position position="319"/>
    </location>
</feature>
<dbReference type="InterPro" id="IPR013497">
    <property type="entry name" value="Topo_IA_cen"/>
</dbReference>
<evidence type="ECO:0000256" key="7">
    <source>
        <dbReference type="ARBA" id="ARBA00023029"/>
    </source>
</evidence>
<dbReference type="PROSITE" id="PS50880">
    <property type="entry name" value="TOPRIM"/>
    <property type="match status" value="1"/>
</dbReference>
<dbReference type="Gene3D" id="3.30.65.10">
    <property type="entry name" value="Bacterial Topoisomerase I, domain 1"/>
    <property type="match status" value="2"/>
</dbReference>
<dbReference type="PROSITE" id="PS52039">
    <property type="entry name" value="TOPO_IA_2"/>
    <property type="match status" value="1"/>
</dbReference>
<dbReference type="CDD" id="cd03363">
    <property type="entry name" value="TOPRIM_TopoIA_TopoI"/>
    <property type="match status" value="1"/>
</dbReference>
<evidence type="ECO:0000313" key="14">
    <source>
        <dbReference type="EMBL" id="OGY67261.1"/>
    </source>
</evidence>
<dbReference type="CDD" id="cd00186">
    <property type="entry name" value="TOP1Ac"/>
    <property type="match status" value="1"/>
</dbReference>
<dbReference type="STRING" id="1798409.A3I24_01120"/>
<dbReference type="GO" id="GO:0006265">
    <property type="term" value="P:DNA topological change"/>
    <property type="evidence" value="ECO:0007669"/>
    <property type="project" value="UniProtKB-UniRule"/>
</dbReference>
<dbReference type="PROSITE" id="PS00396">
    <property type="entry name" value="TOPO_IA_1"/>
    <property type="match status" value="1"/>
</dbReference>
<evidence type="ECO:0000256" key="5">
    <source>
        <dbReference type="ARBA" id="ARBA00022833"/>
    </source>
</evidence>
<dbReference type="SUPFAM" id="SSF56712">
    <property type="entry name" value="Prokaryotic type I DNA topoisomerase"/>
    <property type="match status" value="1"/>
</dbReference>
<dbReference type="GO" id="GO:0003677">
    <property type="term" value="F:DNA binding"/>
    <property type="evidence" value="ECO:0007669"/>
    <property type="project" value="UniProtKB-KW"/>
</dbReference>
<keyword evidence="4" id="KW-0863">Zinc-finger</keyword>
<dbReference type="EMBL" id="MHJL01000027">
    <property type="protein sequence ID" value="OGY67261.1"/>
    <property type="molecule type" value="Genomic_DNA"/>
</dbReference>
<feature type="site" description="Interaction with DNA" evidence="10">
    <location>
        <position position="510"/>
    </location>
</feature>
<keyword evidence="7 10" id="KW-0799">Topoisomerase</keyword>
<dbReference type="PRINTS" id="PR00417">
    <property type="entry name" value="PRTPISMRASEI"/>
</dbReference>
<evidence type="ECO:0000256" key="8">
    <source>
        <dbReference type="ARBA" id="ARBA00023125"/>
    </source>
</evidence>
<dbReference type="SUPFAM" id="SSF57783">
    <property type="entry name" value="Zinc beta-ribbon"/>
    <property type="match status" value="1"/>
</dbReference>
<dbReference type="Gene3D" id="3.40.50.140">
    <property type="match status" value="1"/>
</dbReference>
<organism evidence="14 15">
    <name type="scientific">Candidatus Harrisonbacteria bacterium RIFCSPLOWO2_02_FULL_41_13b</name>
    <dbReference type="NCBI Taxonomy" id="1798409"/>
    <lineage>
        <taxon>Bacteria</taxon>
        <taxon>Candidatus Harrisoniibacteriota</taxon>
    </lineage>
</organism>
<dbReference type="SMART" id="SM00436">
    <property type="entry name" value="TOP1Bc"/>
    <property type="match status" value="1"/>
</dbReference>
<dbReference type="InterPro" id="IPR013826">
    <property type="entry name" value="Topo_IA_cen_sub3"/>
</dbReference>
<reference evidence="14 15" key="1">
    <citation type="journal article" date="2016" name="Nat. Commun.">
        <title>Thousands of microbial genomes shed light on interconnected biogeochemical processes in an aquifer system.</title>
        <authorList>
            <person name="Anantharaman K."/>
            <person name="Brown C.T."/>
            <person name="Hug L.A."/>
            <person name="Sharon I."/>
            <person name="Castelle C.J."/>
            <person name="Probst A.J."/>
            <person name="Thomas B.C."/>
            <person name="Singh A."/>
            <person name="Wilkins M.J."/>
            <person name="Karaoz U."/>
            <person name="Brodie E.L."/>
            <person name="Williams K.H."/>
            <person name="Hubbard S.S."/>
            <person name="Banfield J.F."/>
        </authorList>
    </citation>
    <scope>NUCLEOTIDE SEQUENCE [LARGE SCALE GENOMIC DNA]</scope>
</reference>
<evidence type="ECO:0000256" key="1">
    <source>
        <dbReference type="ARBA" id="ARBA00000213"/>
    </source>
</evidence>
<feature type="site" description="Interaction with DNA" evidence="10">
    <location>
        <position position="321"/>
    </location>
</feature>
<dbReference type="AlphaFoldDB" id="A0A1G1ZS07"/>
<dbReference type="InterPro" id="IPR013824">
    <property type="entry name" value="Topo_IA_cen_sub1"/>
</dbReference>
<evidence type="ECO:0000313" key="15">
    <source>
        <dbReference type="Proteomes" id="UP000177690"/>
    </source>
</evidence>
<keyword evidence="5" id="KW-0862">Zinc</keyword>
<dbReference type="SMART" id="SM00437">
    <property type="entry name" value="TOP1Ac"/>
    <property type="match status" value="1"/>
</dbReference>
<comment type="similarity">
    <text evidence="2 10">Belongs to the type IA topoisomerase family.</text>
</comment>
<evidence type="ECO:0000256" key="10">
    <source>
        <dbReference type="HAMAP-Rule" id="MF_00952"/>
    </source>
</evidence>
<keyword evidence="9 10" id="KW-0413">Isomerase</keyword>
<evidence type="ECO:0000259" key="12">
    <source>
        <dbReference type="PROSITE" id="PS50880"/>
    </source>
</evidence>
<feature type="site" description="Interaction with DNA" evidence="10">
    <location>
        <position position="160"/>
    </location>
</feature>
<dbReference type="InterPro" id="IPR005733">
    <property type="entry name" value="TopoI_bac-type"/>
</dbReference>
<evidence type="ECO:0000256" key="4">
    <source>
        <dbReference type="ARBA" id="ARBA00022771"/>
    </source>
</evidence>
<dbReference type="InterPro" id="IPR006171">
    <property type="entry name" value="TOPRIM_dom"/>
</dbReference>
<dbReference type="InterPro" id="IPR023405">
    <property type="entry name" value="Topo_IA_core_domain"/>
</dbReference>
<feature type="domain" description="Topo IA-type catalytic" evidence="13">
    <location>
        <begin position="149"/>
        <end position="578"/>
    </location>
</feature>
<dbReference type="GO" id="GO:0008270">
    <property type="term" value="F:zinc ion binding"/>
    <property type="evidence" value="ECO:0007669"/>
    <property type="project" value="UniProtKB-KW"/>
</dbReference>
<dbReference type="Proteomes" id="UP000177690">
    <property type="component" value="Unassembled WGS sequence"/>
</dbReference>
<evidence type="ECO:0000256" key="9">
    <source>
        <dbReference type="ARBA" id="ARBA00023235"/>
    </source>
</evidence>
<feature type="region of interest" description="Disordered" evidence="11">
    <location>
        <begin position="689"/>
        <end position="710"/>
    </location>
</feature>
<dbReference type="InterPro" id="IPR013498">
    <property type="entry name" value="Topo_IA_Znf"/>
</dbReference>
<dbReference type="Pfam" id="PF01131">
    <property type="entry name" value="Topoisom_bac"/>
    <property type="match status" value="1"/>
</dbReference>
<comment type="subunit">
    <text evidence="10">Monomer.</text>
</comment>
<keyword evidence="8 10" id="KW-0238">DNA-binding</keyword>
<proteinExistence type="inferred from homology"/>
<feature type="site" description="Interaction with DNA" evidence="10">
    <location>
        <position position="175"/>
    </location>
</feature>
<keyword evidence="3" id="KW-0479">Metal-binding</keyword>
<comment type="caution">
    <text evidence="14">The sequence shown here is derived from an EMBL/GenBank/DDBJ whole genome shotgun (WGS) entry which is preliminary data.</text>
</comment>
<dbReference type="GO" id="GO:0005694">
    <property type="term" value="C:chromosome"/>
    <property type="evidence" value="ECO:0007669"/>
    <property type="project" value="InterPro"/>
</dbReference>
<feature type="region of interest" description="Interaction with DNA" evidence="10">
    <location>
        <begin position="183"/>
        <end position="188"/>
    </location>
</feature>
<dbReference type="NCBIfam" id="TIGR01051">
    <property type="entry name" value="topA_bact"/>
    <property type="match status" value="1"/>
</dbReference>
<feature type="site" description="Interaction with DNA" evidence="10">
    <location>
        <position position="168"/>
    </location>
</feature>
<dbReference type="InterPro" id="IPR034149">
    <property type="entry name" value="TOPRIM_TopoI"/>
</dbReference>
<sequence length="710" mass="80220">MNLVIVESPTKAKTISKFLGKDYQVESSFGHVRDLPKSKLGIDVEKNFEPSYIIPMKARAVVKNLRAAAEKSENIILATDEDREGEAIAWHLEQALIFDKPKAKTKSRRKVVETVSEVPAEPKNIQRIVFHEITKSAIENALQHPRAIKLDLVNAQQARRVLDRLVGYKLSPFLWKKIVGGLSAGRVQSVTVRLIVDRENEIRIFKPQEYWTIIAQLKKAKLGADSKAEIVEAHLVKIGEQSLEKFDIANQEAAEKISEDLKQQTFVVAKVTKKEASKTPLAPFITSTLQQESAKRLGFSSKKTMFIAQRLYEHGLITYMRTDSINLSQEALSMANKWLGDNLGGAYVLPAPRIFMGKSRLAQEAHEAIRPTNAFHKPEELEDAADQKLYRLIWQRFIASQMPVAKVAMTSVDIFGGPRQGGASKYILRATGQQIVFDGYLKIWPQKFSENTLPPLDNGEKLDLKEVKPEQHFTEPAARYSEATLIKALEEHGIGRPSTYAPTISVIQTRNYVKKEKGRFSPTETGELVNKVLTEHFPQIVDIDFTAKMEGQLDEVAHGREKWQELIGNFYGPFEKNLEEKYAEVSKKELVPEEKTDQVCEKCGKPMIIKFGRFGKFIACSGFPDCKNTKQLAKESPKLIGMKCPKCIQGDIIERKVTKGRARGKIFWGCSKYPDCDYASWTNPLNLVEEKKDETPAEEVNKEEKSVEKD</sequence>
<gene>
    <name evidence="10" type="primary">topA</name>
    <name evidence="14" type="ORF">A3I24_01120</name>
</gene>
<dbReference type="InterPro" id="IPR023406">
    <property type="entry name" value="Topo_IA_AS"/>
</dbReference>
<feature type="domain" description="Toprim" evidence="12">
    <location>
        <begin position="1"/>
        <end position="111"/>
    </location>
</feature>
<evidence type="ECO:0000259" key="13">
    <source>
        <dbReference type="PROSITE" id="PS52039"/>
    </source>
</evidence>
<dbReference type="InterPro" id="IPR013825">
    <property type="entry name" value="Topo_IA_cen_sub2"/>
</dbReference>
<dbReference type="InterPro" id="IPR028612">
    <property type="entry name" value="Topoisom_1_IA"/>
</dbReference>
<dbReference type="Gene3D" id="1.10.290.10">
    <property type="entry name" value="Topoisomerase I, domain 4"/>
    <property type="match status" value="1"/>
</dbReference>
<evidence type="ECO:0000256" key="3">
    <source>
        <dbReference type="ARBA" id="ARBA00022723"/>
    </source>
</evidence>
<dbReference type="SMART" id="SM00493">
    <property type="entry name" value="TOPRIM"/>
    <property type="match status" value="1"/>
</dbReference>
<dbReference type="Pfam" id="PF01396">
    <property type="entry name" value="Zn_ribbon_Top1"/>
    <property type="match status" value="2"/>
</dbReference>
<dbReference type="InterPro" id="IPR003602">
    <property type="entry name" value="Topo_IA_DNA-bd_dom"/>
</dbReference>
<dbReference type="PANTHER" id="PTHR42785">
    <property type="entry name" value="DNA TOPOISOMERASE, TYPE IA, CORE"/>
    <property type="match status" value="1"/>
</dbReference>
<feature type="site" description="Interaction with DNA" evidence="10">
    <location>
        <position position="31"/>
    </location>
</feature>